<gene>
    <name evidence="1" type="ORF">RHODO2019_17205</name>
</gene>
<dbReference type="Proteomes" id="UP001164965">
    <property type="component" value="Chromosome"/>
</dbReference>
<protein>
    <submittedName>
        <fullName evidence="1">Class I SAM-dependent methyltransferase</fullName>
    </submittedName>
</protein>
<dbReference type="InterPro" id="IPR029063">
    <property type="entry name" value="SAM-dependent_MTases_sf"/>
</dbReference>
<keyword evidence="1" id="KW-0808">Transferase</keyword>
<name>A0ABY6P628_9NOCA</name>
<dbReference type="GO" id="GO:0008168">
    <property type="term" value="F:methyltransferase activity"/>
    <property type="evidence" value="ECO:0007669"/>
    <property type="project" value="UniProtKB-KW"/>
</dbReference>
<evidence type="ECO:0000313" key="2">
    <source>
        <dbReference type="Proteomes" id="UP001164965"/>
    </source>
</evidence>
<dbReference type="Gene3D" id="3.40.50.150">
    <property type="entry name" value="Vaccinia Virus protein VP39"/>
    <property type="match status" value="1"/>
</dbReference>
<dbReference type="GO" id="GO:0032259">
    <property type="term" value="P:methylation"/>
    <property type="evidence" value="ECO:0007669"/>
    <property type="project" value="UniProtKB-KW"/>
</dbReference>
<reference evidence="1" key="1">
    <citation type="submission" date="2022-10" db="EMBL/GenBank/DDBJ databases">
        <title>Rhodococcus sp.75.</title>
        <authorList>
            <person name="Sun M."/>
        </authorList>
    </citation>
    <scope>NUCLEOTIDE SEQUENCE</scope>
    <source>
        <strain evidence="1">75</strain>
    </source>
</reference>
<accession>A0ABY6P628</accession>
<dbReference type="EMBL" id="CP110615">
    <property type="protein sequence ID" value="UZJ26741.1"/>
    <property type="molecule type" value="Genomic_DNA"/>
</dbReference>
<keyword evidence="1" id="KW-0489">Methyltransferase</keyword>
<dbReference type="Pfam" id="PF13489">
    <property type="entry name" value="Methyltransf_23"/>
    <property type="match status" value="1"/>
</dbReference>
<sequence>MGGASSSDLDRAVDAAMLRHCTGPTMDLGCGPGRLTAALAVRGVAALGVDSSALAVRMTVARGGLALQRDLYAPLPGHGRWAHVLLADGNIGIGGDPLRVLRRAAELLAPDGVVVVEVEATGPTLVQRLRLETENGFGDWFRWARVGLAGVGALAAAAGLELLEATVVHEQAVAVLGVRRDEERSSA</sequence>
<keyword evidence="2" id="KW-1185">Reference proteome</keyword>
<dbReference type="CDD" id="cd02440">
    <property type="entry name" value="AdoMet_MTases"/>
    <property type="match status" value="1"/>
</dbReference>
<evidence type="ECO:0000313" key="1">
    <source>
        <dbReference type="EMBL" id="UZJ26741.1"/>
    </source>
</evidence>
<proteinExistence type="predicted"/>
<organism evidence="1 2">
    <name type="scientific">Rhodococcus antarcticus</name>
    <dbReference type="NCBI Taxonomy" id="2987751"/>
    <lineage>
        <taxon>Bacteria</taxon>
        <taxon>Bacillati</taxon>
        <taxon>Actinomycetota</taxon>
        <taxon>Actinomycetes</taxon>
        <taxon>Mycobacteriales</taxon>
        <taxon>Nocardiaceae</taxon>
        <taxon>Rhodococcus</taxon>
    </lineage>
</organism>
<dbReference type="SUPFAM" id="SSF53335">
    <property type="entry name" value="S-adenosyl-L-methionine-dependent methyltransferases"/>
    <property type="match status" value="1"/>
</dbReference>